<reference evidence="2 5" key="2">
    <citation type="submission" date="2020-08" db="EMBL/GenBank/DDBJ databases">
        <title>Sequencing the genomes of 1000 actinobacteria strains.</title>
        <authorList>
            <person name="Klenk H.-P."/>
        </authorList>
    </citation>
    <scope>NUCLEOTIDE SEQUENCE [LARGE SCALE GENOMIC DNA]</scope>
    <source>
        <strain evidence="2 5">DSM 15626</strain>
    </source>
</reference>
<feature type="compositionally biased region" description="Basic and acidic residues" evidence="1">
    <location>
        <begin position="54"/>
        <end position="63"/>
    </location>
</feature>
<dbReference type="AlphaFoldDB" id="A0A7Y4L6I8"/>
<protein>
    <submittedName>
        <fullName evidence="3">Uncharacterized protein</fullName>
    </submittedName>
</protein>
<evidence type="ECO:0000313" key="5">
    <source>
        <dbReference type="Proteomes" id="UP000553957"/>
    </source>
</evidence>
<sequence length="77" mass="8446">MSFDRPGPDNDRKTVTDTELNDALESGALEKGTLDFDKVDHDDGERSPGPVPNEQRRPPRTEDVTSGSEGRPVEPPD</sequence>
<dbReference type="Proteomes" id="UP000553957">
    <property type="component" value="Unassembled WGS sequence"/>
</dbReference>
<dbReference type="Proteomes" id="UP000534306">
    <property type="component" value="Unassembled WGS sequence"/>
</dbReference>
<proteinExistence type="predicted"/>
<evidence type="ECO:0000313" key="2">
    <source>
        <dbReference type="EMBL" id="MBB6570361.1"/>
    </source>
</evidence>
<feature type="compositionally biased region" description="Basic and acidic residues" evidence="1">
    <location>
        <begin position="1"/>
        <end position="16"/>
    </location>
</feature>
<evidence type="ECO:0000313" key="4">
    <source>
        <dbReference type="Proteomes" id="UP000534306"/>
    </source>
</evidence>
<comment type="caution">
    <text evidence="3">The sequence shown here is derived from an EMBL/GenBank/DDBJ whole genome shotgun (WGS) entry which is preliminary data.</text>
</comment>
<accession>A0A7Y4L6I8</accession>
<dbReference type="EMBL" id="JABJRC010000011">
    <property type="protein sequence ID" value="NOL45223.1"/>
    <property type="molecule type" value="Genomic_DNA"/>
</dbReference>
<gene>
    <name evidence="2" type="ORF">HNR71_005998</name>
    <name evidence="3" type="ORF">HPO96_33745</name>
</gene>
<name>A0A7Y4L6I8_9ACTN</name>
<feature type="compositionally biased region" description="Basic and acidic residues" evidence="1">
    <location>
        <begin position="32"/>
        <end position="46"/>
    </location>
</feature>
<dbReference type="RefSeq" id="WP_171678479.1">
    <property type="nucleotide sequence ID" value="NZ_BAAAGT010000017.1"/>
</dbReference>
<dbReference type="EMBL" id="JACHKF010000001">
    <property type="protein sequence ID" value="MBB6570361.1"/>
    <property type="molecule type" value="Genomic_DNA"/>
</dbReference>
<feature type="region of interest" description="Disordered" evidence="1">
    <location>
        <begin position="1"/>
        <end position="77"/>
    </location>
</feature>
<organism evidence="3 4">
    <name type="scientific">Kribbella sandramycini</name>
    <dbReference type="NCBI Taxonomy" id="60450"/>
    <lineage>
        <taxon>Bacteria</taxon>
        <taxon>Bacillati</taxon>
        <taxon>Actinomycetota</taxon>
        <taxon>Actinomycetes</taxon>
        <taxon>Propionibacteriales</taxon>
        <taxon>Kribbellaceae</taxon>
        <taxon>Kribbella</taxon>
    </lineage>
</organism>
<reference evidence="3 4" key="1">
    <citation type="submission" date="2020-05" db="EMBL/GenBank/DDBJ databases">
        <title>Genome sequence of Kribbella sandramycini ATCC 39419.</title>
        <authorList>
            <person name="Maclea K.S."/>
            <person name="Fair J.L."/>
        </authorList>
    </citation>
    <scope>NUCLEOTIDE SEQUENCE [LARGE SCALE GENOMIC DNA]</scope>
    <source>
        <strain evidence="3 4">ATCC 39419</strain>
    </source>
</reference>
<keyword evidence="4" id="KW-1185">Reference proteome</keyword>
<evidence type="ECO:0000313" key="3">
    <source>
        <dbReference type="EMBL" id="NOL45223.1"/>
    </source>
</evidence>
<evidence type="ECO:0000256" key="1">
    <source>
        <dbReference type="SAM" id="MobiDB-lite"/>
    </source>
</evidence>